<feature type="coiled-coil region" evidence="1">
    <location>
        <begin position="80"/>
        <end position="114"/>
    </location>
</feature>
<keyword evidence="1" id="KW-0175">Coiled coil</keyword>
<feature type="compositionally biased region" description="Pro residues" evidence="2">
    <location>
        <begin position="275"/>
        <end position="297"/>
    </location>
</feature>
<dbReference type="RefSeq" id="WP_125973018.1">
    <property type="nucleotide sequence ID" value="NZ_BAAADY010000001.1"/>
</dbReference>
<keyword evidence="3" id="KW-1133">Transmembrane helix</keyword>
<protein>
    <recommendedName>
        <fullName evidence="6">Inner membrane protein</fullName>
    </recommendedName>
</protein>
<sequence length="297" mass="31134">MSDEPLAPEPVRTLSPRRNRMIPVGLGFLAGVALTAGAIELAGPHLKTTTDDPNKPAASASPAVPPLKVPPPVLAPATDVATLDARESQLAARLDALELELRQADESARNAAQYSTQAERLMVAAAVRRAVERGQPLGSLEQQLRARFGERHPQAVAAIVAAAGDPLTIEDLRIALDTIAPRLGTGPDDSLWVRFRSFVGDLFVLHQAGMPSPRPAERLRRARSALAAGNVETAIAEVAHMPGASVAEGWTSAASRYVNARKALDEIEKAAAATPPKPPVVAPAAAPAPAPETPRND</sequence>
<dbReference type="Proteomes" id="UP000531251">
    <property type="component" value="Unassembled WGS sequence"/>
</dbReference>
<evidence type="ECO:0000313" key="4">
    <source>
        <dbReference type="EMBL" id="NJB96098.1"/>
    </source>
</evidence>
<reference evidence="4 5" key="1">
    <citation type="submission" date="2020-03" db="EMBL/GenBank/DDBJ databases">
        <title>Genomic Encyclopedia of Type Strains, Phase IV (KMG-IV): sequencing the most valuable type-strain genomes for metagenomic binning, comparative biology and taxonomic classification.</title>
        <authorList>
            <person name="Goeker M."/>
        </authorList>
    </citation>
    <scope>NUCLEOTIDE SEQUENCE [LARGE SCALE GENOMIC DNA]</scope>
    <source>
        <strain evidence="4 5">DSM 7225</strain>
    </source>
</reference>
<evidence type="ECO:0008006" key="6">
    <source>
        <dbReference type="Google" id="ProtNLM"/>
    </source>
</evidence>
<feature type="region of interest" description="Disordered" evidence="2">
    <location>
        <begin position="270"/>
        <end position="297"/>
    </location>
</feature>
<keyword evidence="3" id="KW-0812">Transmembrane</keyword>
<evidence type="ECO:0000313" key="5">
    <source>
        <dbReference type="Proteomes" id="UP000531251"/>
    </source>
</evidence>
<accession>A0A7X5XVF9</accession>
<name>A0A7X5XVF9_9SPHN</name>
<keyword evidence="3" id="KW-0472">Membrane</keyword>
<evidence type="ECO:0000256" key="2">
    <source>
        <dbReference type="SAM" id="MobiDB-lite"/>
    </source>
</evidence>
<organism evidence="4 5">
    <name type="scientific">Sphingomonas trueperi</name>
    <dbReference type="NCBI Taxonomy" id="53317"/>
    <lineage>
        <taxon>Bacteria</taxon>
        <taxon>Pseudomonadati</taxon>
        <taxon>Pseudomonadota</taxon>
        <taxon>Alphaproteobacteria</taxon>
        <taxon>Sphingomonadales</taxon>
        <taxon>Sphingomonadaceae</taxon>
        <taxon>Sphingomonas</taxon>
    </lineage>
</organism>
<proteinExistence type="predicted"/>
<dbReference type="AlphaFoldDB" id="A0A7X5XVF9"/>
<feature type="transmembrane region" description="Helical" evidence="3">
    <location>
        <begin position="21"/>
        <end position="39"/>
    </location>
</feature>
<comment type="caution">
    <text evidence="4">The sequence shown here is derived from an EMBL/GenBank/DDBJ whole genome shotgun (WGS) entry which is preliminary data.</text>
</comment>
<evidence type="ECO:0000256" key="3">
    <source>
        <dbReference type="SAM" id="Phobius"/>
    </source>
</evidence>
<keyword evidence="5" id="KW-1185">Reference proteome</keyword>
<evidence type="ECO:0000256" key="1">
    <source>
        <dbReference type="SAM" id="Coils"/>
    </source>
</evidence>
<feature type="region of interest" description="Disordered" evidence="2">
    <location>
        <begin position="45"/>
        <end position="71"/>
    </location>
</feature>
<gene>
    <name evidence="4" type="ORF">GGR89_000390</name>
</gene>
<dbReference type="EMBL" id="JAATJB010000001">
    <property type="protein sequence ID" value="NJB96098.1"/>
    <property type="molecule type" value="Genomic_DNA"/>
</dbReference>